<dbReference type="PANTHER" id="PTHR43297">
    <property type="entry name" value="OLIGOPEPTIDE TRANSPORT ATP-BINDING PROTEIN APPD"/>
    <property type="match status" value="1"/>
</dbReference>
<comment type="similarity">
    <text evidence="2">Belongs to the ABC transporter superfamily.</text>
</comment>
<keyword evidence="4" id="KW-1003">Cell membrane</keyword>
<dbReference type="InterPro" id="IPR003593">
    <property type="entry name" value="AAA+_ATPase"/>
</dbReference>
<evidence type="ECO:0000256" key="4">
    <source>
        <dbReference type="ARBA" id="ARBA00022475"/>
    </source>
</evidence>
<dbReference type="PROSITE" id="PS50893">
    <property type="entry name" value="ABC_TRANSPORTER_2"/>
    <property type="match status" value="1"/>
</dbReference>
<dbReference type="NCBIfam" id="TIGR01727">
    <property type="entry name" value="oligo_HPY"/>
    <property type="match status" value="1"/>
</dbReference>
<evidence type="ECO:0000256" key="7">
    <source>
        <dbReference type="ARBA" id="ARBA00023136"/>
    </source>
</evidence>
<protein>
    <submittedName>
        <fullName evidence="9">ABC transporter ATP-binding protein</fullName>
    </submittedName>
</protein>
<sequence length="343" mass="37893">MHLTKKETILEVRDLQTHFFSKKAVTKAVDGVDFEVAKGETLGIVGESGCGKSMTSLSIMGLIPQPPGKIVGGEINFKGENLLQLSDEQMRKYRGNLISMIFQEPMTSLNPVYTVGEQIAEVFRTHQRLGKKAAWDKAVDMLRLVGIPSPEKRAKQEPHELSGGMRQRVMIAIALACNPELLIADEPTTALDVTIQAQILELLKKLQKELGTAVIMITHDMGVVAETCDKVAVMYAGKIVEYTDVDSLFDNPKHPYTVGLLKSIPRSDRDVEELEAIPGSVPSPHNLPTGCSFSPRCPFATALCKGEQPELIENEKGDKIRCWMYTDRWDGSVLEEVASDVRD</sequence>
<keyword evidence="5" id="KW-0547">Nucleotide-binding</keyword>
<evidence type="ECO:0000256" key="2">
    <source>
        <dbReference type="ARBA" id="ARBA00005417"/>
    </source>
</evidence>
<feature type="domain" description="ABC transporter" evidence="8">
    <location>
        <begin position="10"/>
        <end position="261"/>
    </location>
</feature>
<name>A0ABN0VWG1_9BACI</name>
<comment type="caution">
    <text evidence="9">The sequence shown here is derived from an EMBL/GenBank/DDBJ whole genome shotgun (WGS) entry which is preliminary data.</text>
</comment>
<dbReference type="Pfam" id="PF00005">
    <property type="entry name" value="ABC_tran"/>
    <property type="match status" value="1"/>
</dbReference>
<dbReference type="PROSITE" id="PS00211">
    <property type="entry name" value="ABC_TRANSPORTER_1"/>
    <property type="match status" value="1"/>
</dbReference>
<dbReference type="SUPFAM" id="SSF52540">
    <property type="entry name" value="P-loop containing nucleoside triphosphate hydrolases"/>
    <property type="match status" value="1"/>
</dbReference>
<dbReference type="SMART" id="SM00382">
    <property type="entry name" value="AAA"/>
    <property type="match status" value="1"/>
</dbReference>
<keyword evidence="10" id="KW-1185">Reference proteome</keyword>
<dbReference type="Pfam" id="PF08352">
    <property type="entry name" value="oligo_HPY"/>
    <property type="match status" value="1"/>
</dbReference>
<evidence type="ECO:0000256" key="5">
    <source>
        <dbReference type="ARBA" id="ARBA00022741"/>
    </source>
</evidence>
<keyword evidence="7" id="KW-0472">Membrane</keyword>
<dbReference type="InterPro" id="IPR003439">
    <property type="entry name" value="ABC_transporter-like_ATP-bd"/>
</dbReference>
<dbReference type="PANTHER" id="PTHR43297:SF2">
    <property type="entry name" value="DIPEPTIDE TRANSPORT ATP-BINDING PROTEIN DPPD"/>
    <property type="match status" value="1"/>
</dbReference>
<dbReference type="CDD" id="cd03257">
    <property type="entry name" value="ABC_NikE_OppD_transporters"/>
    <property type="match status" value="1"/>
</dbReference>
<dbReference type="InterPro" id="IPR027417">
    <property type="entry name" value="P-loop_NTPase"/>
</dbReference>
<keyword evidence="6 9" id="KW-0067">ATP-binding</keyword>
<dbReference type="Proteomes" id="UP001500782">
    <property type="component" value="Unassembled WGS sequence"/>
</dbReference>
<dbReference type="Gene3D" id="3.40.50.300">
    <property type="entry name" value="P-loop containing nucleotide triphosphate hydrolases"/>
    <property type="match status" value="1"/>
</dbReference>
<reference evidence="9 10" key="1">
    <citation type="journal article" date="2019" name="Int. J. Syst. Evol. Microbiol.">
        <title>The Global Catalogue of Microorganisms (GCM) 10K type strain sequencing project: providing services to taxonomists for standard genome sequencing and annotation.</title>
        <authorList>
            <consortium name="The Broad Institute Genomics Platform"/>
            <consortium name="The Broad Institute Genome Sequencing Center for Infectious Disease"/>
            <person name="Wu L."/>
            <person name="Ma J."/>
        </authorList>
    </citation>
    <scope>NUCLEOTIDE SEQUENCE [LARGE SCALE GENOMIC DNA]</scope>
    <source>
        <strain evidence="9 10">JCM 9731</strain>
    </source>
</reference>
<dbReference type="InterPro" id="IPR050388">
    <property type="entry name" value="ABC_Ni/Peptide_Import"/>
</dbReference>
<keyword evidence="3" id="KW-0813">Transport</keyword>
<dbReference type="GO" id="GO:0005524">
    <property type="term" value="F:ATP binding"/>
    <property type="evidence" value="ECO:0007669"/>
    <property type="project" value="UniProtKB-KW"/>
</dbReference>
<evidence type="ECO:0000256" key="3">
    <source>
        <dbReference type="ARBA" id="ARBA00022448"/>
    </source>
</evidence>
<evidence type="ECO:0000313" key="10">
    <source>
        <dbReference type="Proteomes" id="UP001500782"/>
    </source>
</evidence>
<dbReference type="InterPro" id="IPR017871">
    <property type="entry name" value="ABC_transporter-like_CS"/>
</dbReference>
<dbReference type="EMBL" id="BAAADJ010000005">
    <property type="protein sequence ID" value="GAA0318651.1"/>
    <property type="molecule type" value="Genomic_DNA"/>
</dbReference>
<dbReference type="RefSeq" id="WP_343796330.1">
    <property type="nucleotide sequence ID" value="NZ_BAAADJ010000005.1"/>
</dbReference>
<evidence type="ECO:0000256" key="6">
    <source>
        <dbReference type="ARBA" id="ARBA00022840"/>
    </source>
</evidence>
<gene>
    <name evidence="9" type="ORF">GCM10008967_06540</name>
</gene>
<comment type="subcellular location">
    <subcellularLocation>
        <location evidence="1">Cell membrane</location>
        <topology evidence="1">Peripheral membrane protein</topology>
    </subcellularLocation>
</comment>
<organism evidence="9 10">
    <name type="scientific">Bacillus carboniphilus</name>
    <dbReference type="NCBI Taxonomy" id="86663"/>
    <lineage>
        <taxon>Bacteria</taxon>
        <taxon>Bacillati</taxon>
        <taxon>Bacillota</taxon>
        <taxon>Bacilli</taxon>
        <taxon>Bacillales</taxon>
        <taxon>Bacillaceae</taxon>
        <taxon>Bacillus</taxon>
    </lineage>
</organism>
<dbReference type="InterPro" id="IPR013563">
    <property type="entry name" value="Oligopep_ABC_C"/>
</dbReference>
<evidence type="ECO:0000313" key="9">
    <source>
        <dbReference type="EMBL" id="GAA0318651.1"/>
    </source>
</evidence>
<evidence type="ECO:0000256" key="1">
    <source>
        <dbReference type="ARBA" id="ARBA00004202"/>
    </source>
</evidence>
<proteinExistence type="inferred from homology"/>
<evidence type="ECO:0000259" key="8">
    <source>
        <dbReference type="PROSITE" id="PS50893"/>
    </source>
</evidence>
<accession>A0ABN0VWG1</accession>